<evidence type="ECO:0000313" key="3">
    <source>
        <dbReference type="EnsemblProtists" id="EOD07796"/>
    </source>
</evidence>
<keyword evidence="1" id="KW-0812">Transmembrane</keyword>
<dbReference type="Proteomes" id="UP000013827">
    <property type="component" value="Unassembled WGS sequence"/>
</dbReference>
<feature type="transmembrane region" description="Helical" evidence="1">
    <location>
        <begin position="406"/>
        <end position="424"/>
    </location>
</feature>
<name>A0A0D3I961_EMIH1</name>
<feature type="chain" id="PRO_5044216226" description="SAM domain-containing protein" evidence="2">
    <location>
        <begin position="22"/>
        <end position="624"/>
    </location>
</feature>
<evidence type="ECO:0000313" key="4">
    <source>
        <dbReference type="Proteomes" id="UP000013827"/>
    </source>
</evidence>
<dbReference type="RefSeq" id="XP_005760225.1">
    <property type="nucleotide sequence ID" value="XM_005760168.1"/>
</dbReference>
<keyword evidence="4" id="KW-1185">Reference proteome</keyword>
<feature type="transmembrane region" description="Helical" evidence="1">
    <location>
        <begin position="451"/>
        <end position="471"/>
    </location>
</feature>
<feature type="transmembrane region" description="Helical" evidence="1">
    <location>
        <begin position="379"/>
        <end position="400"/>
    </location>
</feature>
<keyword evidence="2" id="KW-0732">Signal</keyword>
<feature type="transmembrane region" description="Helical" evidence="1">
    <location>
        <begin position="483"/>
        <end position="504"/>
    </location>
</feature>
<evidence type="ECO:0000256" key="2">
    <source>
        <dbReference type="SAM" id="SignalP"/>
    </source>
</evidence>
<protein>
    <recommendedName>
        <fullName evidence="5">SAM domain-containing protein</fullName>
    </recommendedName>
</protein>
<dbReference type="KEGG" id="ehx:EMIHUDRAFT_121055"/>
<proteinExistence type="predicted"/>
<reference evidence="3" key="2">
    <citation type="submission" date="2024-10" db="UniProtKB">
        <authorList>
            <consortium name="EnsemblProtists"/>
        </authorList>
    </citation>
    <scope>IDENTIFICATION</scope>
</reference>
<dbReference type="GeneID" id="17253947"/>
<reference evidence="4" key="1">
    <citation type="journal article" date="2013" name="Nature">
        <title>Pan genome of the phytoplankton Emiliania underpins its global distribution.</title>
        <authorList>
            <person name="Read B.A."/>
            <person name="Kegel J."/>
            <person name="Klute M.J."/>
            <person name="Kuo A."/>
            <person name="Lefebvre S.C."/>
            <person name="Maumus F."/>
            <person name="Mayer C."/>
            <person name="Miller J."/>
            <person name="Monier A."/>
            <person name="Salamov A."/>
            <person name="Young J."/>
            <person name="Aguilar M."/>
            <person name="Claverie J.M."/>
            <person name="Frickenhaus S."/>
            <person name="Gonzalez K."/>
            <person name="Herman E.K."/>
            <person name="Lin Y.C."/>
            <person name="Napier J."/>
            <person name="Ogata H."/>
            <person name="Sarno A.F."/>
            <person name="Shmutz J."/>
            <person name="Schroeder D."/>
            <person name="de Vargas C."/>
            <person name="Verret F."/>
            <person name="von Dassow P."/>
            <person name="Valentin K."/>
            <person name="Van de Peer Y."/>
            <person name="Wheeler G."/>
            <person name="Dacks J.B."/>
            <person name="Delwiche C.F."/>
            <person name="Dyhrman S.T."/>
            <person name="Glockner G."/>
            <person name="John U."/>
            <person name="Richards T."/>
            <person name="Worden A.Z."/>
            <person name="Zhang X."/>
            <person name="Grigoriev I.V."/>
            <person name="Allen A.E."/>
            <person name="Bidle K."/>
            <person name="Borodovsky M."/>
            <person name="Bowler C."/>
            <person name="Brownlee C."/>
            <person name="Cock J.M."/>
            <person name="Elias M."/>
            <person name="Gladyshev V.N."/>
            <person name="Groth M."/>
            <person name="Guda C."/>
            <person name="Hadaegh A."/>
            <person name="Iglesias-Rodriguez M.D."/>
            <person name="Jenkins J."/>
            <person name="Jones B.M."/>
            <person name="Lawson T."/>
            <person name="Leese F."/>
            <person name="Lindquist E."/>
            <person name="Lobanov A."/>
            <person name="Lomsadze A."/>
            <person name="Malik S.B."/>
            <person name="Marsh M.E."/>
            <person name="Mackinder L."/>
            <person name="Mock T."/>
            <person name="Mueller-Roeber B."/>
            <person name="Pagarete A."/>
            <person name="Parker M."/>
            <person name="Probert I."/>
            <person name="Quesneville H."/>
            <person name="Raines C."/>
            <person name="Rensing S.A."/>
            <person name="Riano-Pachon D.M."/>
            <person name="Richier S."/>
            <person name="Rokitta S."/>
            <person name="Shiraiwa Y."/>
            <person name="Soanes D.M."/>
            <person name="van der Giezen M."/>
            <person name="Wahlund T.M."/>
            <person name="Williams B."/>
            <person name="Wilson W."/>
            <person name="Wolfe G."/>
            <person name="Wurch L.L."/>
        </authorList>
    </citation>
    <scope>NUCLEOTIDE SEQUENCE</scope>
</reference>
<sequence>MHLGSFLLGLVATSLPIAAMASSPADGKEVQLQLSNGAVYNVSDGECSANADMCFTPSLAASKNEAAVRELLSVSRVRSDNSSTALTEASLEASFQAIVDDTSDSFDLKDDETLTLELTNDVNIRALAVGLYINNIEAVSPSIASWQFDGRLYVREVMLGRPYESRQQAIRAIYRNPEDVMARPDGTSFVDVEDWDDDRFAFECTREALDSTRDLTSATFDNVFRLAYENARSEKAGAPQFDPEGHLKYIKLMGSYSYRPQQSRYPFSTERLKFTLTSDLEFFESKLAFNMLCIDPSFTGFAQPDMLSWPSREDSRIRYGELDPVTGTSNGMLVAPLVEFTIVLTPTRIVGFFVLMPIFAATLATQLQWKKPVYAIDQSAAISSILLISGAIAAHLSKSIADECAYAMYIITGWYIFSVAVISGRNAASAHEEKALGSAAFQRRTARLYSLMRRLGLLWTILFIPAGFHSVDDYGRTSTMDGVWAITVGVLCGAVSLLIGVALLRYCIAERNLEAAEAAKTAEELEVILPSLDEKPPAEWSVLEVAVWLEHSPALARLGLTERAALRATLSKEKMDGVSLALCAEFELLHKLGVAAGSAVQAKQLLVAKPPELAGRSTTERPSG</sequence>
<accession>A0A0D3I961</accession>
<keyword evidence="1" id="KW-1133">Transmembrane helix</keyword>
<organism evidence="3 4">
    <name type="scientific">Emiliania huxleyi (strain CCMP1516)</name>
    <dbReference type="NCBI Taxonomy" id="280463"/>
    <lineage>
        <taxon>Eukaryota</taxon>
        <taxon>Haptista</taxon>
        <taxon>Haptophyta</taxon>
        <taxon>Prymnesiophyceae</taxon>
        <taxon>Isochrysidales</taxon>
        <taxon>Noelaerhabdaceae</taxon>
        <taxon>Emiliania</taxon>
    </lineage>
</organism>
<dbReference type="AlphaFoldDB" id="A0A0D3I961"/>
<feature type="signal peptide" evidence="2">
    <location>
        <begin position="1"/>
        <end position="21"/>
    </location>
</feature>
<dbReference type="HOGENOM" id="CLU_458885_0_0_1"/>
<keyword evidence="1" id="KW-0472">Membrane</keyword>
<dbReference type="PaxDb" id="2903-EOD07796"/>
<evidence type="ECO:0000256" key="1">
    <source>
        <dbReference type="SAM" id="Phobius"/>
    </source>
</evidence>
<feature type="transmembrane region" description="Helical" evidence="1">
    <location>
        <begin position="349"/>
        <end position="367"/>
    </location>
</feature>
<dbReference type="EnsemblProtists" id="EOD07796">
    <property type="protein sequence ID" value="EOD07796"/>
    <property type="gene ID" value="EMIHUDRAFT_121055"/>
</dbReference>
<evidence type="ECO:0008006" key="5">
    <source>
        <dbReference type="Google" id="ProtNLM"/>
    </source>
</evidence>